<dbReference type="SMART" id="SM00987">
    <property type="entry name" value="UreE_C"/>
    <property type="match status" value="1"/>
</dbReference>
<evidence type="ECO:0000313" key="14">
    <source>
        <dbReference type="Proteomes" id="UP000231474"/>
    </source>
</evidence>
<evidence type="ECO:0000256" key="11">
    <source>
        <dbReference type="ARBA" id="ARBA00023204"/>
    </source>
</evidence>
<dbReference type="Gene3D" id="3.40.470.10">
    <property type="entry name" value="Uracil-DNA glycosylase-like domain"/>
    <property type="match status" value="1"/>
</dbReference>
<evidence type="ECO:0000256" key="7">
    <source>
        <dbReference type="ARBA" id="ARBA00022763"/>
    </source>
</evidence>
<dbReference type="SMART" id="SM00986">
    <property type="entry name" value="UDG"/>
    <property type="match status" value="1"/>
</dbReference>
<feature type="domain" description="Uracil-DNA glycosylase-like" evidence="12">
    <location>
        <begin position="30"/>
        <end position="189"/>
    </location>
</feature>
<dbReference type="EC" id="3.2.2.27" evidence="3"/>
<comment type="similarity">
    <text evidence="2">Belongs to the uracil-DNA glycosylase (UDG) superfamily. Type 4 (UDGa) family.</text>
</comment>
<keyword evidence="7" id="KW-0227">DNA damage</keyword>
<dbReference type="Pfam" id="PF03167">
    <property type="entry name" value="UDG"/>
    <property type="match status" value="1"/>
</dbReference>
<protein>
    <recommendedName>
        <fullName evidence="4">Type-4 uracil-DNA glycosylase</fullName>
        <ecNumber evidence="3">3.2.2.27</ecNumber>
    </recommendedName>
</protein>
<gene>
    <name evidence="13" type="ORF">COU95_00275</name>
</gene>
<evidence type="ECO:0000256" key="10">
    <source>
        <dbReference type="ARBA" id="ARBA00023014"/>
    </source>
</evidence>
<dbReference type="GO" id="GO:0006281">
    <property type="term" value="P:DNA repair"/>
    <property type="evidence" value="ECO:0007669"/>
    <property type="project" value="UniProtKB-KW"/>
</dbReference>
<dbReference type="InterPro" id="IPR005122">
    <property type="entry name" value="Uracil-DNA_glycosylase-like"/>
</dbReference>
<proteinExistence type="inferred from homology"/>
<comment type="caution">
    <text evidence="13">The sequence shown here is derived from an EMBL/GenBank/DDBJ whole genome shotgun (WGS) entry which is preliminary data.</text>
</comment>
<accession>A0A2M8L4M0</accession>
<dbReference type="InterPro" id="IPR005273">
    <property type="entry name" value="Ura-DNA_glyco_family4"/>
</dbReference>
<dbReference type="PANTHER" id="PTHR33693">
    <property type="entry name" value="TYPE-5 URACIL-DNA GLYCOSYLASE"/>
    <property type="match status" value="1"/>
</dbReference>
<evidence type="ECO:0000256" key="1">
    <source>
        <dbReference type="ARBA" id="ARBA00001400"/>
    </source>
</evidence>
<dbReference type="EMBL" id="PFEK01000005">
    <property type="protein sequence ID" value="PJE67836.1"/>
    <property type="molecule type" value="Genomic_DNA"/>
</dbReference>
<name>A0A2M8L4M0_9BACT</name>
<evidence type="ECO:0000256" key="3">
    <source>
        <dbReference type="ARBA" id="ARBA00012030"/>
    </source>
</evidence>
<dbReference type="NCBIfam" id="TIGR00758">
    <property type="entry name" value="UDG_fam4"/>
    <property type="match status" value="1"/>
</dbReference>
<keyword evidence="8" id="KW-0378">Hydrolase</keyword>
<dbReference type="AlphaFoldDB" id="A0A2M8L4M0"/>
<evidence type="ECO:0000256" key="5">
    <source>
        <dbReference type="ARBA" id="ARBA00022485"/>
    </source>
</evidence>
<evidence type="ECO:0000256" key="8">
    <source>
        <dbReference type="ARBA" id="ARBA00022801"/>
    </source>
</evidence>
<dbReference type="GO" id="GO:0046872">
    <property type="term" value="F:metal ion binding"/>
    <property type="evidence" value="ECO:0007669"/>
    <property type="project" value="UniProtKB-KW"/>
</dbReference>
<dbReference type="InterPro" id="IPR036895">
    <property type="entry name" value="Uracil-DNA_glycosylase-like_sf"/>
</dbReference>
<keyword evidence="10" id="KW-0411">Iron-sulfur</keyword>
<dbReference type="PANTHER" id="PTHR33693:SF1">
    <property type="entry name" value="TYPE-4 URACIL-DNA GLYCOSYLASE"/>
    <property type="match status" value="1"/>
</dbReference>
<organism evidence="13 14">
    <name type="scientific">Candidatus Shapirobacteria bacterium CG10_big_fil_rev_8_21_14_0_10_40_9</name>
    <dbReference type="NCBI Taxonomy" id="1974888"/>
    <lineage>
        <taxon>Bacteria</taxon>
        <taxon>Candidatus Shapironibacteriota</taxon>
    </lineage>
</organism>
<dbReference type="GO" id="GO:0051539">
    <property type="term" value="F:4 iron, 4 sulfur cluster binding"/>
    <property type="evidence" value="ECO:0007669"/>
    <property type="project" value="UniProtKB-KW"/>
</dbReference>
<keyword evidence="5" id="KW-0004">4Fe-4S</keyword>
<comment type="catalytic activity">
    <reaction evidence="1">
        <text>Hydrolyzes single-stranded DNA or mismatched double-stranded DNA and polynucleotides, releasing free uracil.</text>
        <dbReference type="EC" id="3.2.2.27"/>
    </reaction>
</comment>
<dbReference type="SUPFAM" id="SSF52141">
    <property type="entry name" value="Uracil-DNA glycosylase-like"/>
    <property type="match status" value="1"/>
</dbReference>
<reference evidence="14" key="1">
    <citation type="submission" date="2017-09" db="EMBL/GenBank/DDBJ databases">
        <title>Depth-based differentiation of microbial function through sediment-hosted aquifers and enrichment of novel symbionts in the deep terrestrial subsurface.</title>
        <authorList>
            <person name="Probst A.J."/>
            <person name="Ladd B."/>
            <person name="Jarett J.K."/>
            <person name="Geller-Mcgrath D.E."/>
            <person name="Sieber C.M.K."/>
            <person name="Emerson J.B."/>
            <person name="Anantharaman K."/>
            <person name="Thomas B.C."/>
            <person name="Malmstrom R."/>
            <person name="Stieglmeier M."/>
            <person name="Klingl A."/>
            <person name="Woyke T."/>
            <person name="Ryan C.M."/>
            <person name="Banfield J.F."/>
        </authorList>
    </citation>
    <scope>NUCLEOTIDE SEQUENCE [LARGE SCALE GENOMIC DNA]</scope>
</reference>
<evidence type="ECO:0000256" key="4">
    <source>
        <dbReference type="ARBA" id="ARBA00019403"/>
    </source>
</evidence>
<evidence type="ECO:0000256" key="6">
    <source>
        <dbReference type="ARBA" id="ARBA00022723"/>
    </source>
</evidence>
<evidence type="ECO:0000256" key="9">
    <source>
        <dbReference type="ARBA" id="ARBA00023004"/>
    </source>
</evidence>
<keyword evidence="11" id="KW-0234">DNA repair</keyword>
<evidence type="ECO:0000313" key="13">
    <source>
        <dbReference type="EMBL" id="PJE67836.1"/>
    </source>
</evidence>
<keyword evidence="6" id="KW-0479">Metal-binding</keyword>
<dbReference type="GO" id="GO:0004844">
    <property type="term" value="F:uracil DNA N-glycosylase activity"/>
    <property type="evidence" value="ECO:0007669"/>
    <property type="project" value="UniProtKB-EC"/>
</dbReference>
<sequence>MGGKAVEILRKKAPHFQCGEAYKTATQAVPGEGNPDAKIMFVGEGPGFWEDKKGRPFVGQAGKLLDKLLSAKGGSASGGQLINLSRKNIFITNMVKHRPPGNRDPLPDEIKACSLWIDKQIEIINPKIIVTLGRFSMAKFIPEGKISHIHGKKFVIEFKGRRTIVIPMFHPAAGLRSGEILKALKEDFLNLKNEIS</sequence>
<dbReference type="Proteomes" id="UP000231474">
    <property type="component" value="Unassembled WGS sequence"/>
</dbReference>
<keyword evidence="9" id="KW-0408">Iron</keyword>
<evidence type="ECO:0000259" key="12">
    <source>
        <dbReference type="SMART" id="SM00986"/>
    </source>
</evidence>
<dbReference type="InterPro" id="IPR051536">
    <property type="entry name" value="UDG_Type-4/5"/>
</dbReference>
<dbReference type="CDD" id="cd10030">
    <property type="entry name" value="UDG-F4_TTUDGA_SPO1dp_like"/>
    <property type="match status" value="1"/>
</dbReference>
<evidence type="ECO:0000256" key="2">
    <source>
        <dbReference type="ARBA" id="ARBA00006521"/>
    </source>
</evidence>